<dbReference type="RefSeq" id="WP_135246022.1">
    <property type="nucleotide sequence ID" value="NZ_SIHO01000002.1"/>
</dbReference>
<gene>
    <name evidence="1" type="ORF">EUV02_09670</name>
</gene>
<protein>
    <recommendedName>
        <fullName evidence="3">XRE family transcriptional regulator</fullName>
    </recommendedName>
</protein>
<dbReference type="Proteomes" id="UP000297737">
    <property type="component" value="Unassembled WGS sequence"/>
</dbReference>
<proteinExistence type="predicted"/>
<organism evidence="1 2">
    <name type="scientific">Glacieibacterium arshaanense</name>
    <dbReference type="NCBI Taxonomy" id="2511025"/>
    <lineage>
        <taxon>Bacteria</taxon>
        <taxon>Pseudomonadati</taxon>
        <taxon>Pseudomonadota</taxon>
        <taxon>Alphaproteobacteria</taxon>
        <taxon>Sphingomonadales</taxon>
        <taxon>Sphingosinicellaceae</taxon>
        <taxon>Glacieibacterium</taxon>
    </lineage>
</organism>
<dbReference type="AlphaFoldDB" id="A0A4Y9ENX9"/>
<evidence type="ECO:0000313" key="2">
    <source>
        <dbReference type="Proteomes" id="UP000297737"/>
    </source>
</evidence>
<dbReference type="OrthoDB" id="7376075at2"/>
<reference evidence="1 2" key="1">
    <citation type="submission" date="2019-02" db="EMBL/GenBank/DDBJ databases">
        <title>Polymorphobacter sp. isolated from the lake at the Tibet of China.</title>
        <authorList>
            <person name="Li A."/>
        </authorList>
    </citation>
    <scope>NUCLEOTIDE SEQUENCE [LARGE SCALE GENOMIC DNA]</scope>
    <source>
        <strain evidence="1 2">DJ1R-1</strain>
    </source>
</reference>
<sequence>MTLLSAVERCLRSHRLPASRFGRQAARDPRLVYDLRRGRQPRAETEAKVLAYIAEIATRAPQVSQ</sequence>
<evidence type="ECO:0008006" key="3">
    <source>
        <dbReference type="Google" id="ProtNLM"/>
    </source>
</evidence>
<evidence type="ECO:0000313" key="1">
    <source>
        <dbReference type="EMBL" id="TFU03430.1"/>
    </source>
</evidence>
<name>A0A4Y9ENX9_9SPHN</name>
<accession>A0A4Y9ENX9</accession>
<dbReference type="EMBL" id="SIHO01000002">
    <property type="protein sequence ID" value="TFU03430.1"/>
    <property type="molecule type" value="Genomic_DNA"/>
</dbReference>
<comment type="caution">
    <text evidence="1">The sequence shown here is derived from an EMBL/GenBank/DDBJ whole genome shotgun (WGS) entry which is preliminary data.</text>
</comment>
<keyword evidence="2" id="KW-1185">Reference proteome</keyword>